<dbReference type="InterPro" id="IPR036380">
    <property type="entry name" value="Isochorismatase-like_sf"/>
</dbReference>
<dbReference type="InterPro" id="IPR050272">
    <property type="entry name" value="Isochorismatase-like_hydrls"/>
</dbReference>
<gene>
    <name evidence="4" type="ORF">FYJ83_15385</name>
</gene>
<comment type="similarity">
    <text evidence="1">Belongs to the isochorismatase family.</text>
</comment>
<accession>A0A6N7Y266</accession>
<sequence>MKGLLLLDVQKGFLQKGDFQDEMYKIKDLIHIFKNNGDLIISTEHLDFQENSIIENGTERAELVDFVFDNSDVIFKKESPIAFSNADLDTYLKQKNINHLVVVGFNSEYCCLFTSIASVDRGYKTTLIEDATATVNTPETYEMKNLDIRDFVGCILDWSGIVEVLYFDEYIQKYE</sequence>
<evidence type="ECO:0000313" key="5">
    <source>
        <dbReference type="Proteomes" id="UP000469523"/>
    </source>
</evidence>
<dbReference type="EMBL" id="VUNQ01000045">
    <property type="protein sequence ID" value="MSU02845.1"/>
    <property type="molecule type" value="Genomic_DNA"/>
</dbReference>
<dbReference type="AlphaFoldDB" id="A0A6N7Y266"/>
<dbReference type="RefSeq" id="WP_326828355.1">
    <property type="nucleotide sequence ID" value="NZ_VUNQ01000045.1"/>
</dbReference>
<feature type="domain" description="Isochorismatase-like" evidence="3">
    <location>
        <begin position="4"/>
        <end position="144"/>
    </location>
</feature>
<organism evidence="4 5">
    <name type="scientific">Tissierella pigra</name>
    <dbReference type="NCBI Taxonomy" id="2607614"/>
    <lineage>
        <taxon>Bacteria</taxon>
        <taxon>Bacillati</taxon>
        <taxon>Bacillota</taxon>
        <taxon>Tissierellia</taxon>
        <taxon>Tissierellales</taxon>
        <taxon>Tissierellaceae</taxon>
        <taxon>Tissierella</taxon>
    </lineage>
</organism>
<reference evidence="4 5" key="1">
    <citation type="submission" date="2019-09" db="EMBL/GenBank/DDBJ databases">
        <title>In-depth cultivation of the pig gut microbiome towards novel bacterial diversity and tailored functional studies.</title>
        <authorList>
            <person name="Wylensek D."/>
            <person name="Hitch T.C.A."/>
            <person name="Clavel T."/>
        </authorList>
    </citation>
    <scope>NUCLEOTIDE SEQUENCE [LARGE SCALE GENOMIC DNA]</scope>
    <source>
        <strain evidence="4 5">WCA3-693-APC-4?</strain>
    </source>
</reference>
<comment type="caution">
    <text evidence="4">The sequence shown here is derived from an EMBL/GenBank/DDBJ whole genome shotgun (WGS) entry which is preliminary data.</text>
</comment>
<dbReference type="GO" id="GO:0016787">
    <property type="term" value="F:hydrolase activity"/>
    <property type="evidence" value="ECO:0007669"/>
    <property type="project" value="UniProtKB-KW"/>
</dbReference>
<dbReference type="InterPro" id="IPR000868">
    <property type="entry name" value="Isochorismatase-like_dom"/>
</dbReference>
<proteinExistence type="inferred from homology"/>
<evidence type="ECO:0000256" key="1">
    <source>
        <dbReference type="ARBA" id="ARBA00006336"/>
    </source>
</evidence>
<keyword evidence="5" id="KW-1185">Reference proteome</keyword>
<name>A0A6N7Y266_9FIRM</name>
<dbReference type="Pfam" id="PF00857">
    <property type="entry name" value="Isochorismatase"/>
    <property type="match status" value="1"/>
</dbReference>
<evidence type="ECO:0000313" key="4">
    <source>
        <dbReference type="EMBL" id="MSU02845.1"/>
    </source>
</evidence>
<dbReference type="PANTHER" id="PTHR43540:SF1">
    <property type="entry name" value="ISOCHORISMATASE HYDROLASE"/>
    <property type="match status" value="1"/>
</dbReference>
<dbReference type="PANTHER" id="PTHR43540">
    <property type="entry name" value="PEROXYUREIDOACRYLATE/UREIDOACRYLATE AMIDOHYDROLASE-RELATED"/>
    <property type="match status" value="1"/>
</dbReference>
<evidence type="ECO:0000256" key="2">
    <source>
        <dbReference type="ARBA" id="ARBA00022801"/>
    </source>
</evidence>
<dbReference type="Proteomes" id="UP000469523">
    <property type="component" value="Unassembled WGS sequence"/>
</dbReference>
<dbReference type="Gene3D" id="3.40.50.850">
    <property type="entry name" value="Isochorismatase-like"/>
    <property type="match status" value="1"/>
</dbReference>
<protein>
    <submittedName>
        <fullName evidence="4">Isochorismatase family protein</fullName>
    </submittedName>
</protein>
<keyword evidence="2" id="KW-0378">Hydrolase</keyword>
<dbReference type="SUPFAM" id="SSF52499">
    <property type="entry name" value="Isochorismatase-like hydrolases"/>
    <property type="match status" value="1"/>
</dbReference>
<evidence type="ECO:0000259" key="3">
    <source>
        <dbReference type="Pfam" id="PF00857"/>
    </source>
</evidence>